<evidence type="ECO:0000313" key="2">
    <source>
        <dbReference type="EMBL" id="OGC54196.1"/>
    </source>
</evidence>
<dbReference type="STRING" id="1802619.A2797_00200"/>
<dbReference type="AlphaFoldDB" id="A0A1F4VAK1"/>
<accession>A0A1F4VAK1</accession>
<evidence type="ECO:0000313" key="3">
    <source>
        <dbReference type="Proteomes" id="UP000179005"/>
    </source>
</evidence>
<dbReference type="SMART" id="SM01321">
    <property type="entry name" value="Y1_Tnp"/>
    <property type="match status" value="1"/>
</dbReference>
<dbReference type="PANTHER" id="PTHR34322">
    <property type="entry name" value="TRANSPOSASE, Y1_TNP DOMAIN-CONTAINING"/>
    <property type="match status" value="1"/>
</dbReference>
<dbReference type="GO" id="GO:0006313">
    <property type="term" value="P:DNA transposition"/>
    <property type="evidence" value="ECO:0007669"/>
    <property type="project" value="InterPro"/>
</dbReference>
<dbReference type="Proteomes" id="UP000179005">
    <property type="component" value="Unassembled WGS sequence"/>
</dbReference>
<evidence type="ECO:0000259" key="1">
    <source>
        <dbReference type="SMART" id="SM01321"/>
    </source>
</evidence>
<organism evidence="2 3">
    <name type="scientific">candidate division WWE3 bacterium RIFCSPHIGHO2_01_FULL_48_15</name>
    <dbReference type="NCBI Taxonomy" id="1802619"/>
    <lineage>
        <taxon>Bacteria</taxon>
        <taxon>Katanobacteria</taxon>
    </lineage>
</organism>
<reference evidence="2 3" key="1">
    <citation type="journal article" date="2016" name="Nat. Commun.">
        <title>Thousands of microbial genomes shed light on interconnected biogeochemical processes in an aquifer system.</title>
        <authorList>
            <person name="Anantharaman K."/>
            <person name="Brown C.T."/>
            <person name="Hug L.A."/>
            <person name="Sharon I."/>
            <person name="Castelle C.J."/>
            <person name="Probst A.J."/>
            <person name="Thomas B.C."/>
            <person name="Singh A."/>
            <person name="Wilkins M.J."/>
            <person name="Karaoz U."/>
            <person name="Brodie E.L."/>
            <person name="Williams K.H."/>
            <person name="Hubbard S.S."/>
            <person name="Banfield J.F."/>
        </authorList>
    </citation>
    <scope>NUCLEOTIDE SEQUENCE [LARGE SCALE GENOMIC DNA]</scope>
</reference>
<dbReference type="GO" id="GO:0004803">
    <property type="term" value="F:transposase activity"/>
    <property type="evidence" value="ECO:0007669"/>
    <property type="project" value="InterPro"/>
</dbReference>
<dbReference type="Pfam" id="PF01797">
    <property type="entry name" value="Y1_Tnp"/>
    <property type="match status" value="1"/>
</dbReference>
<dbReference type="GO" id="GO:0003677">
    <property type="term" value="F:DNA binding"/>
    <property type="evidence" value="ECO:0007669"/>
    <property type="project" value="InterPro"/>
</dbReference>
<dbReference type="InterPro" id="IPR036515">
    <property type="entry name" value="Transposase_17_sf"/>
</dbReference>
<dbReference type="PANTHER" id="PTHR34322:SF2">
    <property type="entry name" value="TRANSPOSASE IS200-LIKE DOMAIN-CONTAINING PROTEIN"/>
    <property type="match status" value="1"/>
</dbReference>
<name>A0A1F4VAK1_UNCKA</name>
<dbReference type="Gene3D" id="3.30.70.1290">
    <property type="entry name" value="Transposase IS200-like"/>
    <property type="match status" value="1"/>
</dbReference>
<protein>
    <recommendedName>
        <fullName evidence="1">Transposase IS200-like domain-containing protein</fullName>
    </recommendedName>
</protein>
<sequence length="243" mass="28220">MATKPRNFNSSFYYHVFNCGVEKRTIFLTKRDYQRCLDTIRHYLRDQLLPYVEFQRLTPTAKDSYLQVMQSDPKGSSAQRIRILAYCLMPNHFHFLIKPARTDGITKFISDISNSYTRYFNIKNKRIGGLFQGTFKAKEITSDASLLQVSRYIHLNPIMSSRTNPKGSLIMKPENYTFSSYADWIGLQKPDITDPEELKSWLDFAGGPQKYRDFVESKIKSTPTLGIEDLILEEEEESPQTNP</sequence>
<dbReference type="EMBL" id="MEVC01000023">
    <property type="protein sequence ID" value="OGC54196.1"/>
    <property type="molecule type" value="Genomic_DNA"/>
</dbReference>
<dbReference type="SUPFAM" id="SSF143422">
    <property type="entry name" value="Transposase IS200-like"/>
    <property type="match status" value="1"/>
</dbReference>
<comment type="caution">
    <text evidence="2">The sequence shown here is derived from an EMBL/GenBank/DDBJ whole genome shotgun (WGS) entry which is preliminary data.</text>
</comment>
<feature type="domain" description="Transposase IS200-like" evidence="1">
    <location>
        <begin position="9"/>
        <end position="156"/>
    </location>
</feature>
<gene>
    <name evidence="2" type="ORF">A2797_00200</name>
</gene>
<dbReference type="InterPro" id="IPR002686">
    <property type="entry name" value="Transposase_17"/>
</dbReference>
<proteinExistence type="predicted"/>